<evidence type="ECO:0008006" key="4">
    <source>
        <dbReference type="Google" id="ProtNLM"/>
    </source>
</evidence>
<dbReference type="Proteomes" id="UP001197974">
    <property type="component" value="Plasmid unnamed1"/>
</dbReference>
<keyword evidence="2" id="KW-0614">Plasmid</keyword>
<name>A0ABY9K3N4_9BACI</name>
<keyword evidence="1" id="KW-0472">Membrane</keyword>
<dbReference type="RefSeq" id="WP_226540674.1">
    <property type="nucleotide sequence ID" value="NZ_CP129014.1"/>
</dbReference>
<evidence type="ECO:0000256" key="1">
    <source>
        <dbReference type="SAM" id="Phobius"/>
    </source>
</evidence>
<protein>
    <recommendedName>
        <fullName evidence="4">DUF3953 domain-containing protein</fullName>
    </recommendedName>
</protein>
<sequence>MDIEKKKKYTDRSFQIVLVILFFTALFLHYEENQFLVDLSGHALFLFWIVFSLRGFVLEMFNEVRKKGALISYGFIFIAGLALFIHTLFFQ</sequence>
<reference evidence="2 3" key="1">
    <citation type="submission" date="2023-06" db="EMBL/GenBank/DDBJ databases">
        <title>Five Gram-positive bacteria isolated from mangrove sediments in Shenzhen, Guangdong, China.</title>
        <authorList>
            <person name="Yu S."/>
            <person name="Zheng W."/>
            <person name="Huang Y."/>
        </authorList>
    </citation>
    <scope>NUCLEOTIDE SEQUENCE [LARGE SCALE GENOMIC DNA]</scope>
    <source>
        <strain evidence="2 3">SaN35-3</strain>
        <plasmid evidence="2 3">unnamed1</plasmid>
    </source>
</reference>
<dbReference type="EMBL" id="CP129014">
    <property type="protein sequence ID" value="WLR44405.1"/>
    <property type="molecule type" value="Genomic_DNA"/>
</dbReference>
<keyword evidence="3" id="KW-1185">Reference proteome</keyword>
<keyword evidence="1" id="KW-0812">Transmembrane</keyword>
<organism evidence="2 3">
    <name type="scientific">Bacillus carboniphilus</name>
    <dbReference type="NCBI Taxonomy" id="86663"/>
    <lineage>
        <taxon>Bacteria</taxon>
        <taxon>Bacillati</taxon>
        <taxon>Bacillota</taxon>
        <taxon>Bacilli</taxon>
        <taxon>Bacillales</taxon>
        <taxon>Bacillaceae</taxon>
        <taxon>Bacillus</taxon>
    </lineage>
</organism>
<evidence type="ECO:0000313" key="3">
    <source>
        <dbReference type="Proteomes" id="UP001197974"/>
    </source>
</evidence>
<keyword evidence="1" id="KW-1133">Transmembrane helix</keyword>
<accession>A0ABY9K3N4</accession>
<gene>
    <name evidence="2" type="ORF">LC087_19045</name>
</gene>
<feature type="transmembrane region" description="Helical" evidence="1">
    <location>
        <begin position="70"/>
        <end position="90"/>
    </location>
</feature>
<geneLocation type="plasmid" evidence="2 3">
    <name>unnamed1</name>
</geneLocation>
<feature type="transmembrane region" description="Helical" evidence="1">
    <location>
        <begin position="42"/>
        <end position="58"/>
    </location>
</feature>
<feature type="transmembrane region" description="Helical" evidence="1">
    <location>
        <begin position="12"/>
        <end position="30"/>
    </location>
</feature>
<evidence type="ECO:0000313" key="2">
    <source>
        <dbReference type="EMBL" id="WLR44405.1"/>
    </source>
</evidence>
<proteinExistence type="predicted"/>